<feature type="region of interest" description="Disordered" evidence="1">
    <location>
        <begin position="146"/>
        <end position="176"/>
    </location>
</feature>
<feature type="compositionally biased region" description="Basic and acidic residues" evidence="1">
    <location>
        <begin position="153"/>
        <end position="176"/>
    </location>
</feature>
<feature type="compositionally biased region" description="Basic and acidic residues" evidence="1">
    <location>
        <begin position="15"/>
        <end position="24"/>
    </location>
</feature>
<evidence type="ECO:0000256" key="1">
    <source>
        <dbReference type="SAM" id="MobiDB-lite"/>
    </source>
</evidence>
<feature type="region of interest" description="Disordered" evidence="1">
    <location>
        <begin position="1"/>
        <end position="32"/>
    </location>
</feature>
<dbReference type="AlphaFoldDB" id="A0A368FEN3"/>
<comment type="caution">
    <text evidence="2">The sequence shown here is derived from an EMBL/GenBank/DDBJ whole genome shotgun (WGS) entry which is preliminary data.</text>
</comment>
<reference evidence="2 3" key="1">
    <citation type="submission" date="2014-10" db="EMBL/GenBank/DDBJ databases">
        <title>Draft genome of the hookworm Ancylostoma caninum.</title>
        <authorList>
            <person name="Mitreva M."/>
        </authorList>
    </citation>
    <scope>NUCLEOTIDE SEQUENCE [LARGE SCALE GENOMIC DNA]</scope>
    <source>
        <strain evidence="2 3">Baltimore</strain>
    </source>
</reference>
<dbReference type="Proteomes" id="UP000252519">
    <property type="component" value="Unassembled WGS sequence"/>
</dbReference>
<evidence type="ECO:0008006" key="4">
    <source>
        <dbReference type="Google" id="ProtNLM"/>
    </source>
</evidence>
<name>A0A368FEN3_ANCCA</name>
<dbReference type="OrthoDB" id="5874861at2759"/>
<accession>A0A368FEN3</accession>
<feature type="compositionally biased region" description="Polar residues" evidence="1">
    <location>
        <begin position="1"/>
        <end position="14"/>
    </location>
</feature>
<evidence type="ECO:0000313" key="2">
    <source>
        <dbReference type="EMBL" id="RCN30651.1"/>
    </source>
</evidence>
<evidence type="ECO:0000313" key="3">
    <source>
        <dbReference type="Proteomes" id="UP000252519"/>
    </source>
</evidence>
<gene>
    <name evidence="2" type="ORF">ANCCAN_23573</name>
</gene>
<sequence>MGLQSVHLTASQNDSSRELRGDRKVHGKQTSPYGGKCSTEVVLFGRVRNALLDTGLEISIMPVTVLNQIRNDGHNVQEFPVDHSRRILDASGNRMKFSSVVEVPIREKGKEDVMVQMHVTKQPGQTLVIGTNALPALRYTLVRNEAEPSTTRDSTEMNVHGKEAEDFGSAKKGDRRGITELNGEKAVSLNEFSEIPLLNTAMEPIVLKAGAVVGQWEQDECGYIHVIAQDVPADMLTFNKPEISTEERRKLLKEYLVKNRGSDLADELELWNVVDELNEVFAVEDRELTQTNLVVHEVDTGDTVPIKQRTRPVPLEPVLTSRT</sequence>
<organism evidence="2 3">
    <name type="scientific">Ancylostoma caninum</name>
    <name type="common">Dog hookworm</name>
    <dbReference type="NCBI Taxonomy" id="29170"/>
    <lineage>
        <taxon>Eukaryota</taxon>
        <taxon>Metazoa</taxon>
        <taxon>Ecdysozoa</taxon>
        <taxon>Nematoda</taxon>
        <taxon>Chromadorea</taxon>
        <taxon>Rhabditida</taxon>
        <taxon>Rhabditina</taxon>
        <taxon>Rhabditomorpha</taxon>
        <taxon>Strongyloidea</taxon>
        <taxon>Ancylostomatidae</taxon>
        <taxon>Ancylostomatinae</taxon>
        <taxon>Ancylostoma</taxon>
    </lineage>
</organism>
<keyword evidence="3" id="KW-1185">Reference proteome</keyword>
<proteinExistence type="predicted"/>
<dbReference type="EMBL" id="JOJR01001502">
    <property type="protein sequence ID" value="RCN30651.1"/>
    <property type="molecule type" value="Genomic_DNA"/>
</dbReference>
<protein>
    <recommendedName>
        <fullName evidence="4">Peptidase A2 domain-containing protein</fullName>
    </recommendedName>
</protein>